<dbReference type="InterPro" id="IPR008978">
    <property type="entry name" value="HSP20-like_chaperone"/>
</dbReference>
<feature type="domain" description="SHSP" evidence="3">
    <location>
        <begin position="40"/>
        <end position="148"/>
    </location>
</feature>
<sequence length="148" mass="16856">MMEDNLPEKKKPKFGEFMDTLFQEKPVRGILGSIDDFFSSPFSFGGFPVDLSESKNSYTITAKLPGVKKDQIDIDVYQNYVTISVQNLETHTTQDDKSKVFFKKQLKQQNSRSIPLPGMVDERKVKAEYEDGLLTLKLGKLKGKKVEL</sequence>
<keyword evidence="5" id="KW-1185">Reference proteome</keyword>
<protein>
    <submittedName>
        <fullName evidence="4">Hsp20/alpha crystallin family protein</fullName>
    </submittedName>
</protein>
<accession>A0A3A1QYJ5</accession>
<dbReference type="EMBL" id="QXIR01000015">
    <property type="protein sequence ID" value="RIW33108.1"/>
    <property type="molecule type" value="Genomic_DNA"/>
</dbReference>
<dbReference type="InterPro" id="IPR031107">
    <property type="entry name" value="Small_HSP"/>
</dbReference>
<reference evidence="4 5" key="1">
    <citation type="submission" date="2018-09" db="EMBL/GenBank/DDBJ databases">
        <title>Bacillus saliacetes sp. nov., isolated from Thai shrimp paste (Ka-pi).</title>
        <authorList>
            <person name="Daroonpunt R."/>
            <person name="Tanasupawat S."/>
            <person name="Yiamsombut S."/>
        </authorList>
    </citation>
    <scope>NUCLEOTIDE SEQUENCE [LARGE SCALE GENOMIC DNA]</scope>
    <source>
        <strain evidence="4 5">SKP7-4</strain>
    </source>
</reference>
<evidence type="ECO:0000256" key="2">
    <source>
        <dbReference type="RuleBase" id="RU003616"/>
    </source>
</evidence>
<dbReference type="Proteomes" id="UP000265801">
    <property type="component" value="Unassembled WGS sequence"/>
</dbReference>
<dbReference type="AlphaFoldDB" id="A0A3A1QYJ5"/>
<dbReference type="PANTHER" id="PTHR11527">
    <property type="entry name" value="HEAT-SHOCK PROTEIN 20 FAMILY MEMBER"/>
    <property type="match status" value="1"/>
</dbReference>
<organism evidence="4 5">
    <name type="scientific">Bacillus salacetis</name>
    <dbReference type="NCBI Taxonomy" id="2315464"/>
    <lineage>
        <taxon>Bacteria</taxon>
        <taxon>Bacillati</taxon>
        <taxon>Bacillota</taxon>
        <taxon>Bacilli</taxon>
        <taxon>Bacillales</taxon>
        <taxon>Bacillaceae</taxon>
        <taxon>Bacillus</taxon>
    </lineage>
</organism>
<evidence type="ECO:0000256" key="1">
    <source>
        <dbReference type="PROSITE-ProRule" id="PRU00285"/>
    </source>
</evidence>
<evidence type="ECO:0000313" key="5">
    <source>
        <dbReference type="Proteomes" id="UP000265801"/>
    </source>
</evidence>
<dbReference type="Pfam" id="PF00011">
    <property type="entry name" value="HSP20"/>
    <property type="match status" value="1"/>
</dbReference>
<dbReference type="Gene3D" id="2.60.40.790">
    <property type="match status" value="1"/>
</dbReference>
<dbReference type="InterPro" id="IPR002068">
    <property type="entry name" value="A-crystallin/Hsp20_dom"/>
</dbReference>
<comment type="caution">
    <text evidence="4">The sequence shown here is derived from an EMBL/GenBank/DDBJ whole genome shotgun (WGS) entry which is preliminary data.</text>
</comment>
<dbReference type="CDD" id="cd06464">
    <property type="entry name" value="ACD_sHsps-like"/>
    <property type="match status" value="1"/>
</dbReference>
<dbReference type="SUPFAM" id="SSF49764">
    <property type="entry name" value="HSP20-like chaperones"/>
    <property type="match status" value="1"/>
</dbReference>
<evidence type="ECO:0000259" key="3">
    <source>
        <dbReference type="PROSITE" id="PS01031"/>
    </source>
</evidence>
<dbReference type="PROSITE" id="PS01031">
    <property type="entry name" value="SHSP"/>
    <property type="match status" value="1"/>
</dbReference>
<evidence type="ECO:0000313" key="4">
    <source>
        <dbReference type="EMBL" id="RIW33108.1"/>
    </source>
</evidence>
<comment type="similarity">
    <text evidence="1 2">Belongs to the small heat shock protein (HSP20) family.</text>
</comment>
<name>A0A3A1QYJ5_9BACI</name>
<dbReference type="OrthoDB" id="1806521at2"/>
<gene>
    <name evidence="4" type="ORF">D3H55_12035</name>
</gene>
<proteinExistence type="inferred from homology"/>